<dbReference type="InterPro" id="IPR006860">
    <property type="entry name" value="FecR"/>
</dbReference>
<protein>
    <submittedName>
        <fullName evidence="3">FecR domain-containing protein</fullName>
    </submittedName>
</protein>
<proteinExistence type="predicted"/>
<organism evidence="3 4">
    <name type="scientific">Chitinophaga defluvii</name>
    <dbReference type="NCBI Taxonomy" id="3163343"/>
    <lineage>
        <taxon>Bacteria</taxon>
        <taxon>Pseudomonadati</taxon>
        <taxon>Bacteroidota</taxon>
        <taxon>Chitinophagia</taxon>
        <taxon>Chitinophagales</taxon>
        <taxon>Chitinophagaceae</taxon>
        <taxon>Chitinophaga</taxon>
    </lineage>
</organism>
<reference evidence="3 4" key="1">
    <citation type="submission" date="2024-06" db="EMBL/GenBank/DDBJ databases">
        <title>Chitinophaga defluvii sp. nov., isolated from municipal sewage.</title>
        <authorList>
            <person name="Zhang L."/>
        </authorList>
    </citation>
    <scope>NUCLEOTIDE SEQUENCE [LARGE SCALE GENOMIC DNA]</scope>
    <source>
        <strain evidence="3 4">H8</strain>
    </source>
</reference>
<dbReference type="Proteomes" id="UP001549749">
    <property type="component" value="Unassembled WGS sequence"/>
</dbReference>
<feature type="domain" description="Protein FecR C-terminal" evidence="2">
    <location>
        <begin position="277"/>
        <end position="344"/>
    </location>
</feature>
<evidence type="ECO:0000259" key="1">
    <source>
        <dbReference type="Pfam" id="PF04773"/>
    </source>
</evidence>
<dbReference type="InterPro" id="IPR032508">
    <property type="entry name" value="FecR_C"/>
</dbReference>
<dbReference type="EMBL" id="JBEXAC010000001">
    <property type="protein sequence ID" value="MET6996552.1"/>
    <property type="molecule type" value="Genomic_DNA"/>
</dbReference>
<accession>A0ABV2T0J7</accession>
<dbReference type="Gene3D" id="3.55.50.30">
    <property type="match status" value="1"/>
</dbReference>
<dbReference type="PANTHER" id="PTHR30273">
    <property type="entry name" value="PERIPLASMIC SIGNAL SENSOR AND SIGMA FACTOR ACTIVATOR FECR-RELATED"/>
    <property type="match status" value="1"/>
</dbReference>
<dbReference type="PANTHER" id="PTHR30273:SF2">
    <property type="entry name" value="PROTEIN FECR"/>
    <property type="match status" value="1"/>
</dbReference>
<evidence type="ECO:0000313" key="3">
    <source>
        <dbReference type="EMBL" id="MET6996552.1"/>
    </source>
</evidence>
<dbReference type="Gene3D" id="2.60.120.1440">
    <property type="match status" value="1"/>
</dbReference>
<gene>
    <name evidence="3" type="ORF">ABR189_04205</name>
</gene>
<dbReference type="PIRSF" id="PIRSF018266">
    <property type="entry name" value="FecR"/>
    <property type="match status" value="1"/>
</dbReference>
<dbReference type="Pfam" id="PF04773">
    <property type="entry name" value="FecR"/>
    <property type="match status" value="1"/>
</dbReference>
<dbReference type="InterPro" id="IPR012373">
    <property type="entry name" value="Ferrdict_sens_TM"/>
</dbReference>
<dbReference type="RefSeq" id="WP_354659194.1">
    <property type="nucleotide sequence ID" value="NZ_JBEXAC010000001.1"/>
</dbReference>
<dbReference type="Pfam" id="PF16344">
    <property type="entry name" value="FecR_C"/>
    <property type="match status" value="1"/>
</dbReference>
<sequence length="349" mass="39295">MELQQYKAEDFILNDSFVRYCLRSNDTDVQFWENWLLRYPHKQAEVDKAREWIFMLGLRLTPEEKEAEFQSLQERISTITPATEEPPIATSVVAIRSRWKTIFRISAAAILLLATVTWLRKTTHPDSTGTGAADYALFEAGDSIRKTIVLADGSRVILNTHSKLKVPAAYNVTQRQLFLEGEAYFEVAAVAAKPFVVTANQLAVKALGTAFKVRAYAFDTATYVALVNGRVRVVDTAQATSAMELAPGQQLSGVPHRNTFVRTTFDMNRELNWRSGKLIFEDASLTDIAATLEYWYGVKVHLTPGKYKPIRFNGIFVNKSVHEVLSAICFVNGLYVKEKDQALYIQANP</sequence>
<evidence type="ECO:0000259" key="2">
    <source>
        <dbReference type="Pfam" id="PF16344"/>
    </source>
</evidence>
<keyword evidence="4" id="KW-1185">Reference proteome</keyword>
<feature type="domain" description="FecR protein" evidence="1">
    <location>
        <begin position="142"/>
        <end position="232"/>
    </location>
</feature>
<comment type="caution">
    <text evidence="3">The sequence shown here is derived from an EMBL/GenBank/DDBJ whole genome shotgun (WGS) entry which is preliminary data.</text>
</comment>
<evidence type="ECO:0000313" key="4">
    <source>
        <dbReference type="Proteomes" id="UP001549749"/>
    </source>
</evidence>
<name>A0ABV2T0J7_9BACT</name>